<keyword evidence="2" id="KW-0805">Transcription regulation</keyword>
<keyword evidence="3" id="KW-0804">Transcription</keyword>
<dbReference type="AlphaFoldDB" id="A0A9W9FMC1"/>
<dbReference type="OrthoDB" id="2269373at2759"/>
<evidence type="ECO:0000256" key="1">
    <source>
        <dbReference type="ARBA" id="ARBA00004123"/>
    </source>
</evidence>
<comment type="caution">
    <text evidence="5">The sequence shown here is derived from an EMBL/GenBank/DDBJ whole genome shotgun (WGS) entry which is preliminary data.</text>
</comment>
<reference evidence="5" key="1">
    <citation type="submission" date="2022-11" db="EMBL/GenBank/DDBJ databases">
        <authorList>
            <person name="Petersen C."/>
        </authorList>
    </citation>
    <scope>NUCLEOTIDE SEQUENCE</scope>
    <source>
        <strain evidence="5">IBT 30761</strain>
    </source>
</reference>
<dbReference type="Proteomes" id="UP001149074">
    <property type="component" value="Unassembled WGS sequence"/>
</dbReference>
<keyword evidence="4" id="KW-0539">Nucleus</keyword>
<name>A0A9W9FMC1_9EURO</name>
<reference evidence="5" key="2">
    <citation type="journal article" date="2023" name="IMA Fungus">
        <title>Comparative genomic study of the Penicillium genus elucidates a diverse pangenome and 15 lateral gene transfer events.</title>
        <authorList>
            <person name="Petersen C."/>
            <person name="Sorensen T."/>
            <person name="Nielsen M.R."/>
            <person name="Sondergaard T.E."/>
            <person name="Sorensen J.L."/>
            <person name="Fitzpatrick D.A."/>
            <person name="Frisvad J.C."/>
            <person name="Nielsen K.L."/>
        </authorList>
    </citation>
    <scope>NUCLEOTIDE SEQUENCE</scope>
    <source>
        <strain evidence="5">IBT 30761</strain>
    </source>
</reference>
<dbReference type="EMBL" id="JAPQKI010000004">
    <property type="protein sequence ID" value="KAJ5102783.1"/>
    <property type="molecule type" value="Genomic_DNA"/>
</dbReference>
<evidence type="ECO:0000313" key="6">
    <source>
        <dbReference type="Proteomes" id="UP001149074"/>
    </source>
</evidence>
<comment type="subcellular location">
    <subcellularLocation>
        <location evidence="1">Nucleus</location>
    </subcellularLocation>
</comment>
<evidence type="ECO:0000313" key="5">
    <source>
        <dbReference type="EMBL" id="KAJ5102783.1"/>
    </source>
</evidence>
<accession>A0A9W9FMC1</accession>
<organism evidence="5 6">
    <name type="scientific">Penicillium argentinense</name>
    <dbReference type="NCBI Taxonomy" id="1131581"/>
    <lineage>
        <taxon>Eukaryota</taxon>
        <taxon>Fungi</taxon>
        <taxon>Dikarya</taxon>
        <taxon>Ascomycota</taxon>
        <taxon>Pezizomycotina</taxon>
        <taxon>Eurotiomycetes</taxon>
        <taxon>Eurotiomycetidae</taxon>
        <taxon>Eurotiales</taxon>
        <taxon>Aspergillaceae</taxon>
        <taxon>Penicillium</taxon>
    </lineage>
</organism>
<protein>
    <recommendedName>
        <fullName evidence="7">Transcription factor domain-containing protein</fullName>
    </recommendedName>
</protein>
<sequence length="231" mass="27153">MRRRLWWSLVLFDSRIGEMAADHRSTLLTPYGIPRPPEQVGALTADQTPLTEALFVVVRSEVADFVRHSAFHLDFTYLTSEDDFGDLTSLERMMEEKYLKFTHLEIPFQFMATWMARGYLAEFLLMEHHSRYSTTCPTDDQRDTGICLAMRRLESDTKFMSSPLTRRYIWLLDFHLPFPAYVHIFQDLKRRPLCRHAGRAWKVLSDNFTIRSRAHAKLTPYRGGNPLHPRQ</sequence>
<proteinExistence type="predicted"/>
<gene>
    <name evidence="5" type="ORF">N7532_003312</name>
</gene>
<dbReference type="RefSeq" id="XP_056476163.1">
    <property type="nucleotide sequence ID" value="XM_056615806.1"/>
</dbReference>
<evidence type="ECO:0000256" key="3">
    <source>
        <dbReference type="ARBA" id="ARBA00023163"/>
    </source>
</evidence>
<evidence type="ECO:0000256" key="4">
    <source>
        <dbReference type="ARBA" id="ARBA00023242"/>
    </source>
</evidence>
<dbReference type="CDD" id="cd12148">
    <property type="entry name" value="fungal_TF_MHR"/>
    <property type="match status" value="1"/>
</dbReference>
<dbReference type="GO" id="GO:0005634">
    <property type="term" value="C:nucleus"/>
    <property type="evidence" value="ECO:0007669"/>
    <property type="project" value="UniProtKB-SubCell"/>
</dbReference>
<evidence type="ECO:0008006" key="7">
    <source>
        <dbReference type="Google" id="ProtNLM"/>
    </source>
</evidence>
<dbReference type="PANTHER" id="PTHR31001:SF45">
    <property type="entry name" value="ZN(II)2CYS6 TRANSCRIPTION FACTOR (EUROFUNG)"/>
    <property type="match status" value="1"/>
</dbReference>
<dbReference type="PANTHER" id="PTHR31001">
    <property type="entry name" value="UNCHARACTERIZED TRANSCRIPTIONAL REGULATORY PROTEIN"/>
    <property type="match status" value="1"/>
</dbReference>
<keyword evidence="6" id="KW-1185">Reference proteome</keyword>
<dbReference type="InterPro" id="IPR050613">
    <property type="entry name" value="Sec_Metabolite_Reg"/>
</dbReference>
<evidence type="ECO:0000256" key="2">
    <source>
        <dbReference type="ARBA" id="ARBA00023015"/>
    </source>
</evidence>
<dbReference type="GeneID" id="81354785"/>